<protein>
    <submittedName>
        <fullName evidence="1">36613_t:CDS:1</fullName>
    </submittedName>
</protein>
<gene>
    <name evidence="1" type="ORF">GMARGA_LOCUS16892</name>
</gene>
<accession>A0ABN7VDP5</accession>
<proteinExistence type="predicted"/>
<evidence type="ECO:0000313" key="2">
    <source>
        <dbReference type="Proteomes" id="UP000789901"/>
    </source>
</evidence>
<reference evidence="1 2" key="1">
    <citation type="submission" date="2021-06" db="EMBL/GenBank/DDBJ databases">
        <authorList>
            <person name="Kallberg Y."/>
            <person name="Tangrot J."/>
            <person name="Rosling A."/>
        </authorList>
    </citation>
    <scope>NUCLEOTIDE SEQUENCE [LARGE SCALE GENOMIC DNA]</scope>
    <source>
        <strain evidence="1 2">120-4 pot B 10/14</strain>
    </source>
</reference>
<name>A0ABN7VDP5_GIGMA</name>
<feature type="non-terminal residue" evidence="1">
    <location>
        <position position="1"/>
    </location>
</feature>
<keyword evidence="2" id="KW-1185">Reference proteome</keyword>
<organism evidence="1 2">
    <name type="scientific">Gigaspora margarita</name>
    <dbReference type="NCBI Taxonomy" id="4874"/>
    <lineage>
        <taxon>Eukaryota</taxon>
        <taxon>Fungi</taxon>
        <taxon>Fungi incertae sedis</taxon>
        <taxon>Mucoromycota</taxon>
        <taxon>Glomeromycotina</taxon>
        <taxon>Glomeromycetes</taxon>
        <taxon>Diversisporales</taxon>
        <taxon>Gigasporaceae</taxon>
        <taxon>Gigaspora</taxon>
    </lineage>
</organism>
<dbReference type="Proteomes" id="UP000789901">
    <property type="component" value="Unassembled WGS sequence"/>
</dbReference>
<evidence type="ECO:0000313" key="1">
    <source>
        <dbReference type="EMBL" id="CAG8755772.1"/>
    </source>
</evidence>
<dbReference type="EMBL" id="CAJVQB010012478">
    <property type="protein sequence ID" value="CAG8755772.1"/>
    <property type="molecule type" value="Genomic_DNA"/>
</dbReference>
<comment type="caution">
    <text evidence="1">The sequence shown here is derived from an EMBL/GenBank/DDBJ whole genome shotgun (WGS) entry which is preliminary data.</text>
</comment>
<sequence>WGKLVTIWRDNCSQNAAILLEDDAIHRINHATISRTLIIIDNRTTFPINEFFKVSHARTSDDIW</sequence>